<keyword evidence="1" id="KW-0597">Phosphoprotein</keyword>
<sequence length="227" mass="25031">MFIPQAHPFAVNVWICAAWEKMYQEGVTPWDKGEIAPALAKLIAEGKVPEGRILIPGCGRGVDIFALATPTRTAVGIDIAPSAVSHCTAKLAAHPNPNAHFVLADFFKFTEADLPAAVRHDTPAGSIPQFDALYDYTFLCALPHTMRDDWARRVTELVKPGGTLITLMYPLDDTRPVDDGPPFPQSVARYRELLAGKFGWIEVEMSDCESFPARAGREKVAVWRKKE</sequence>
<dbReference type="CDD" id="cd02440">
    <property type="entry name" value="AdoMet_MTases"/>
    <property type="match status" value="1"/>
</dbReference>
<evidence type="ECO:0000313" key="5">
    <source>
        <dbReference type="EMBL" id="ORZ29359.1"/>
    </source>
</evidence>
<dbReference type="Proteomes" id="UP000193411">
    <property type="component" value="Unassembled WGS sequence"/>
</dbReference>
<evidence type="ECO:0000256" key="4">
    <source>
        <dbReference type="ARBA" id="ARBA00022691"/>
    </source>
</evidence>
<dbReference type="Pfam" id="PF05724">
    <property type="entry name" value="TPMT"/>
    <property type="match status" value="1"/>
</dbReference>
<dbReference type="OrthoDB" id="276151at2759"/>
<evidence type="ECO:0000256" key="3">
    <source>
        <dbReference type="ARBA" id="ARBA00022679"/>
    </source>
</evidence>
<keyword evidence="4" id="KW-0949">S-adenosyl-L-methionine</keyword>
<dbReference type="Gene3D" id="3.40.50.150">
    <property type="entry name" value="Vaccinia Virus protein VP39"/>
    <property type="match status" value="1"/>
</dbReference>
<accession>A0A1Y2H478</accession>
<keyword evidence="3 5" id="KW-0808">Transferase</keyword>
<dbReference type="GO" id="GO:0008757">
    <property type="term" value="F:S-adenosylmethionine-dependent methyltransferase activity"/>
    <property type="evidence" value="ECO:0007669"/>
    <property type="project" value="InterPro"/>
</dbReference>
<evidence type="ECO:0000256" key="1">
    <source>
        <dbReference type="ARBA" id="ARBA00022553"/>
    </source>
</evidence>
<name>A0A1Y2H478_9FUNG</name>
<evidence type="ECO:0000256" key="2">
    <source>
        <dbReference type="ARBA" id="ARBA00022603"/>
    </source>
</evidence>
<gene>
    <name evidence="5" type="ORF">BCR44DRAFT_124686</name>
</gene>
<evidence type="ECO:0000313" key="6">
    <source>
        <dbReference type="Proteomes" id="UP000193411"/>
    </source>
</evidence>
<dbReference type="AlphaFoldDB" id="A0A1Y2H478"/>
<keyword evidence="6" id="KW-1185">Reference proteome</keyword>
<organism evidence="5 6">
    <name type="scientific">Catenaria anguillulae PL171</name>
    <dbReference type="NCBI Taxonomy" id="765915"/>
    <lineage>
        <taxon>Eukaryota</taxon>
        <taxon>Fungi</taxon>
        <taxon>Fungi incertae sedis</taxon>
        <taxon>Blastocladiomycota</taxon>
        <taxon>Blastocladiomycetes</taxon>
        <taxon>Blastocladiales</taxon>
        <taxon>Catenariaceae</taxon>
        <taxon>Catenaria</taxon>
    </lineage>
</organism>
<dbReference type="PANTHER" id="PTHR32183:SF11">
    <property type="entry name" value="THIOL METHYLTRANSFERASE 2-RELATED"/>
    <property type="match status" value="1"/>
</dbReference>
<dbReference type="InterPro" id="IPR008854">
    <property type="entry name" value="TPMT"/>
</dbReference>
<proteinExistence type="predicted"/>
<protein>
    <submittedName>
        <fullName evidence="5">S-adenosyl-L-methionine-dependent methyltransferase</fullName>
    </submittedName>
</protein>
<dbReference type="PROSITE" id="PS51585">
    <property type="entry name" value="SAM_MT_TPMT"/>
    <property type="match status" value="1"/>
</dbReference>
<dbReference type="GO" id="GO:0032259">
    <property type="term" value="P:methylation"/>
    <property type="evidence" value="ECO:0007669"/>
    <property type="project" value="UniProtKB-KW"/>
</dbReference>
<dbReference type="PANTHER" id="PTHR32183">
    <property type="match status" value="1"/>
</dbReference>
<comment type="caution">
    <text evidence="5">The sequence shown here is derived from an EMBL/GenBank/DDBJ whole genome shotgun (WGS) entry which is preliminary data.</text>
</comment>
<reference evidence="5 6" key="1">
    <citation type="submission" date="2016-07" db="EMBL/GenBank/DDBJ databases">
        <title>Pervasive Adenine N6-methylation of Active Genes in Fungi.</title>
        <authorList>
            <consortium name="DOE Joint Genome Institute"/>
            <person name="Mondo S.J."/>
            <person name="Dannebaum R.O."/>
            <person name="Kuo R.C."/>
            <person name="Labutti K."/>
            <person name="Haridas S."/>
            <person name="Kuo A."/>
            <person name="Salamov A."/>
            <person name="Ahrendt S.R."/>
            <person name="Lipzen A."/>
            <person name="Sullivan W."/>
            <person name="Andreopoulos W.B."/>
            <person name="Clum A."/>
            <person name="Lindquist E."/>
            <person name="Daum C."/>
            <person name="Ramamoorthy G.K."/>
            <person name="Gryganskyi A."/>
            <person name="Culley D."/>
            <person name="Magnuson J.K."/>
            <person name="James T.Y."/>
            <person name="O'Malley M.A."/>
            <person name="Stajich J.E."/>
            <person name="Spatafora J.W."/>
            <person name="Visel A."/>
            <person name="Grigoriev I.V."/>
        </authorList>
    </citation>
    <scope>NUCLEOTIDE SEQUENCE [LARGE SCALE GENOMIC DNA]</scope>
    <source>
        <strain evidence="5 6">PL171</strain>
    </source>
</reference>
<keyword evidence="2 5" id="KW-0489">Methyltransferase</keyword>
<dbReference type="SUPFAM" id="SSF53335">
    <property type="entry name" value="S-adenosyl-L-methionine-dependent methyltransferases"/>
    <property type="match status" value="1"/>
</dbReference>
<dbReference type="InterPro" id="IPR029063">
    <property type="entry name" value="SAM-dependent_MTases_sf"/>
</dbReference>
<dbReference type="EMBL" id="MCFL01000207">
    <property type="protein sequence ID" value="ORZ29359.1"/>
    <property type="molecule type" value="Genomic_DNA"/>
</dbReference>
<dbReference type="STRING" id="765915.A0A1Y2H478"/>